<keyword evidence="3" id="KW-1185">Reference proteome</keyword>
<keyword evidence="1" id="KW-1133">Transmembrane helix</keyword>
<evidence type="ECO:0000256" key="1">
    <source>
        <dbReference type="SAM" id="Phobius"/>
    </source>
</evidence>
<reference evidence="2" key="1">
    <citation type="submission" date="2022-12" db="EMBL/GenBank/DDBJ databases">
        <authorList>
            <person name="Deng Y."/>
            <person name="Zhang Y.-Q."/>
        </authorList>
    </citation>
    <scope>NUCLEOTIDE SEQUENCE</scope>
    <source>
        <strain evidence="2">CPCC 205372</strain>
    </source>
</reference>
<keyword evidence="1" id="KW-0472">Membrane</keyword>
<feature type="transmembrane region" description="Helical" evidence="1">
    <location>
        <begin position="59"/>
        <end position="77"/>
    </location>
</feature>
<dbReference type="Proteomes" id="UP001142153">
    <property type="component" value="Unassembled WGS sequence"/>
</dbReference>
<dbReference type="RefSeq" id="WP_269897121.1">
    <property type="nucleotide sequence ID" value="NZ_JAPZPY010000019.1"/>
</dbReference>
<sequence length="78" mass="8649">MLDMLRRFLALEVSIGRLIEVAVWAALPYLLVGAVVVGVRAEELQHQQTLHADRDQLMSFGVLVAGWPAVLFADVCME</sequence>
<accession>A0ABT4Q1R6</accession>
<organism evidence="2 3">
    <name type="scientific">Mycobacterium hippophais</name>
    <dbReference type="NCBI Taxonomy" id="3016340"/>
    <lineage>
        <taxon>Bacteria</taxon>
        <taxon>Bacillati</taxon>
        <taxon>Actinomycetota</taxon>
        <taxon>Actinomycetes</taxon>
        <taxon>Mycobacteriales</taxon>
        <taxon>Mycobacteriaceae</taxon>
        <taxon>Mycobacterium</taxon>
    </lineage>
</organism>
<protein>
    <submittedName>
        <fullName evidence="2">Uncharacterized protein</fullName>
    </submittedName>
</protein>
<name>A0ABT4Q1R6_9MYCO</name>
<feature type="transmembrane region" description="Helical" evidence="1">
    <location>
        <begin position="21"/>
        <end position="39"/>
    </location>
</feature>
<dbReference type="EMBL" id="JAPZPY010000019">
    <property type="protein sequence ID" value="MCZ8382700.1"/>
    <property type="molecule type" value="Genomic_DNA"/>
</dbReference>
<proteinExistence type="predicted"/>
<evidence type="ECO:0000313" key="3">
    <source>
        <dbReference type="Proteomes" id="UP001142153"/>
    </source>
</evidence>
<keyword evidence="1" id="KW-0812">Transmembrane</keyword>
<gene>
    <name evidence="2" type="ORF">O6P37_27895</name>
</gene>
<evidence type="ECO:0000313" key="2">
    <source>
        <dbReference type="EMBL" id="MCZ8382700.1"/>
    </source>
</evidence>
<comment type="caution">
    <text evidence="2">The sequence shown here is derived from an EMBL/GenBank/DDBJ whole genome shotgun (WGS) entry which is preliminary data.</text>
</comment>